<accession>A0AAD8C5V3</accession>
<name>A0AAD8C5V3_BIOPF</name>
<gene>
    <name evidence="2" type="ORF">Bpfe_003666</name>
</gene>
<evidence type="ECO:0000256" key="1">
    <source>
        <dbReference type="SAM" id="SignalP"/>
    </source>
</evidence>
<dbReference type="AlphaFoldDB" id="A0AAD8C5V3"/>
<protein>
    <submittedName>
        <fullName evidence="2">Uncharacterized protein</fullName>
    </submittedName>
</protein>
<keyword evidence="3" id="KW-1185">Reference proteome</keyword>
<sequence>MKYLTLILCVAVIVYSINATDDLAAEPVSGPSDVQLEEWNKLSFEEKMKAIIFLKLLSDACNLAKDKLNEAGANLPTK</sequence>
<comment type="caution">
    <text evidence="2">The sequence shown here is derived from an EMBL/GenBank/DDBJ whole genome shotgun (WGS) entry which is preliminary data.</text>
</comment>
<feature type="signal peptide" evidence="1">
    <location>
        <begin position="1"/>
        <end position="19"/>
    </location>
</feature>
<dbReference type="Proteomes" id="UP001233172">
    <property type="component" value="Unassembled WGS sequence"/>
</dbReference>
<organism evidence="2 3">
    <name type="scientific">Biomphalaria pfeifferi</name>
    <name type="common">Bloodfluke planorb</name>
    <name type="synonym">Freshwater snail</name>
    <dbReference type="NCBI Taxonomy" id="112525"/>
    <lineage>
        <taxon>Eukaryota</taxon>
        <taxon>Metazoa</taxon>
        <taxon>Spiralia</taxon>
        <taxon>Lophotrochozoa</taxon>
        <taxon>Mollusca</taxon>
        <taxon>Gastropoda</taxon>
        <taxon>Heterobranchia</taxon>
        <taxon>Euthyneura</taxon>
        <taxon>Panpulmonata</taxon>
        <taxon>Hygrophila</taxon>
        <taxon>Lymnaeoidea</taxon>
        <taxon>Planorbidae</taxon>
        <taxon>Biomphalaria</taxon>
    </lineage>
</organism>
<evidence type="ECO:0000313" key="2">
    <source>
        <dbReference type="EMBL" id="KAK0066931.1"/>
    </source>
</evidence>
<dbReference type="EMBL" id="JASAOG010000009">
    <property type="protein sequence ID" value="KAK0066931.1"/>
    <property type="molecule type" value="Genomic_DNA"/>
</dbReference>
<reference evidence="2" key="2">
    <citation type="submission" date="2023-04" db="EMBL/GenBank/DDBJ databases">
        <authorList>
            <person name="Bu L."/>
            <person name="Lu L."/>
            <person name="Laidemitt M.R."/>
            <person name="Zhang S.M."/>
            <person name="Mutuku M."/>
            <person name="Mkoji G."/>
            <person name="Steinauer M."/>
            <person name="Loker E.S."/>
        </authorList>
    </citation>
    <scope>NUCLEOTIDE SEQUENCE</scope>
    <source>
        <strain evidence="2">KasaAsao</strain>
        <tissue evidence="2">Whole Snail</tissue>
    </source>
</reference>
<keyword evidence="1" id="KW-0732">Signal</keyword>
<evidence type="ECO:0000313" key="3">
    <source>
        <dbReference type="Proteomes" id="UP001233172"/>
    </source>
</evidence>
<feature type="chain" id="PRO_5042202680" evidence="1">
    <location>
        <begin position="20"/>
        <end position="78"/>
    </location>
</feature>
<reference evidence="2" key="1">
    <citation type="journal article" date="2023" name="PLoS Negl. Trop. Dis.">
        <title>A genome sequence for Biomphalaria pfeifferi, the major vector snail for the human-infecting parasite Schistosoma mansoni.</title>
        <authorList>
            <person name="Bu L."/>
            <person name="Lu L."/>
            <person name="Laidemitt M.R."/>
            <person name="Zhang S.M."/>
            <person name="Mutuku M."/>
            <person name="Mkoji G."/>
            <person name="Steinauer M."/>
            <person name="Loker E.S."/>
        </authorList>
    </citation>
    <scope>NUCLEOTIDE SEQUENCE</scope>
    <source>
        <strain evidence="2">KasaAsao</strain>
    </source>
</reference>
<proteinExistence type="predicted"/>